<dbReference type="EMBL" id="JN638751">
    <property type="protein sequence ID" value="AEO93594.1"/>
    <property type="molecule type" value="Genomic_DNA"/>
</dbReference>
<sequence>MIKYLTEENINNFHNYIKSYFVDCKSIDNIQLEKNEDSIDILFKTPSF</sequence>
<organism evidence="1 2">
    <name type="scientific">Bacillus phage G</name>
    <dbReference type="NCBI Taxonomy" id="2884420"/>
    <lineage>
        <taxon>Viruses</taxon>
        <taxon>Duplodnaviria</taxon>
        <taxon>Heunggongvirae</taxon>
        <taxon>Uroviricota</taxon>
        <taxon>Caudoviricetes</taxon>
        <taxon>Donellivirus</taxon>
        <taxon>Donellivirus gee</taxon>
    </lineage>
</organism>
<name>G3MA76_9CAUD</name>
<dbReference type="RefSeq" id="YP_009015638.1">
    <property type="nucleotide sequence ID" value="NC_023719.1"/>
</dbReference>
<dbReference type="Proteomes" id="UP000009273">
    <property type="component" value="Segment"/>
</dbReference>
<dbReference type="KEGG" id="vg:18563550"/>
<reference evidence="1 2" key="1">
    <citation type="submission" date="2011-09" db="EMBL/GenBank/DDBJ databases">
        <authorList>
            <person name="Pope W.H."/>
            <person name="Pedulla M.L."/>
            <person name="Ford M.E."/>
            <person name="Peebles C.L."/>
            <person name="Hatfull G.H."/>
            <person name="Hendrix R.W."/>
        </authorList>
    </citation>
    <scope>NUCLEOTIDE SEQUENCE [LARGE SCALE GENOMIC DNA]</scope>
    <source>
        <strain evidence="1">G</strain>
    </source>
</reference>
<protein>
    <submittedName>
        <fullName evidence="1">Gp335</fullName>
    </submittedName>
</protein>
<keyword evidence="2" id="KW-1185">Reference proteome</keyword>
<dbReference type="GeneID" id="18563550"/>
<accession>G3MA76</accession>
<gene>
    <name evidence="1" type="primary">335</name>
    <name evidence="1" type="ORF">G_335</name>
</gene>
<evidence type="ECO:0000313" key="2">
    <source>
        <dbReference type="Proteomes" id="UP000009273"/>
    </source>
</evidence>
<proteinExistence type="predicted"/>
<evidence type="ECO:0000313" key="1">
    <source>
        <dbReference type="EMBL" id="AEO93594.1"/>
    </source>
</evidence>